<dbReference type="SUPFAM" id="SSF52467">
    <property type="entry name" value="DHS-like NAD/FAD-binding domain"/>
    <property type="match status" value="1"/>
</dbReference>
<dbReference type="EMBL" id="FMYU01000017">
    <property type="protein sequence ID" value="SDD03368.1"/>
    <property type="molecule type" value="Genomic_DNA"/>
</dbReference>
<dbReference type="OrthoDB" id="9770286at2"/>
<dbReference type="Gene3D" id="3.40.50.620">
    <property type="entry name" value="HUPs"/>
    <property type="match status" value="1"/>
</dbReference>
<organism evidence="2 3">
    <name type="scientific">Desulfurella multipotens</name>
    <dbReference type="NCBI Taxonomy" id="79269"/>
    <lineage>
        <taxon>Bacteria</taxon>
        <taxon>Pseudomonadati</taxon>
        <taxon>Campylobacterota</taxon>
        <taxon>Desulfurellia</taxon>
        <taxon>Desulfurellales</taxon>
        <taxon>Desulfurellaceae</taxon>
        <taxon>Desulfurella</taxon>
    </lineage>
</organism>
<dbReference type="GO" id="GO:0033539">
    <property type="term" value="P:fatty acid beta-oxidation using acyl-CoA dehydrogenase"/>
    <property type="evidence" value="ECO:0007669"/>
    <property type="project" value="TreeGrafter"/>
</dbReference>
<feature type="domain" description="Electron transfer flavoprotein alpha subunit C-terminal" evidence="1">
    <location>
        <begin position="172"/>
        <end position="252"/>
    </location>
</feature>
<proteinExistence type="predicted"/>
<dbReference type="GO" id="GO:0009055">
    <property type="term" value="F:electron transfer activity"/>
    <property type="evidence" value="ECO:0007669"/>
    <property type="project" value="InterPro"/>
</dbReference>
<dbReference type="AlphaFoldDB" id="A0A1G6RFN6"/>
<dbReference type="Pfam" id="PF00766">
    <property type="entry name" value="ETF_alpha"/>
    <property type="match status" value="1"/>
</dbReference>
<keyword evidence="3" id="KW-1185">Reference proteome</keyword>
<name>A0A1G6RFN6_9BACT</name>
<dbReference type="InterPro" id="IPR029035">
    <property type="entry name" value="DHS-like_NAD/FAD-binding_dom"/>
</dbReference>
<reference evidence="3" key="1">
    <citation type="submission" date="2016-10" db="EMBL/GenBank/DDBJ databases">
        <authorList>
            <person name="Varghese N."/>
            <person name="Submissions S."/>
        </authorList>
    </citation>
    <scope>NUCLEOTIDE SEQUENCE [LARGE SCALE GENOMIC DNA]</scope>
    <source>
        <strain evidence="3">DSM 8415</strain>
    </source>
</reference>
<evidence type="ECO:0000259" key="1">
    <source>
        <dbReference type="Pfam" id="PF00766"/>
    </source>
</evidence>
<protein>
    <submittedName>
        <fullName evidence="2">Electron transfer flavoprotein alpha subunit apoprotein</fullName>
    </submittedName>
</protein>
<dbReference type="RefSeq" id="WP_025392371.1">
    <property type="nucleotide sequence ID" value="NZ_FMYU01000017.1"/>
</dbReference>
<gene>
    <name evidence="2" type="ORF">SAMN05660835_01787</name>
</gene>
<evidence type="ECO:0000313" key="2">
    <source>
        <dbReference type="EMBL" id="SDD03368.1"/>
    </source>
</evidence>
<dbReference type="Proteomes" id="UP000199411">
    <property type="component" value="Unassembled WGS sequence"/>
</dbReference>
<dbReference type="PANTHER" id="PTHR43153:SF1">
    <property type="entry name" value="ELECTRON TRANSFER FLAVOPROTEIN SUBUNIT ALPHA, MITOCHONDRIAL"/>
    <property type="match status" value="1"/>
</dbReference>
<dbReference type="InterPro" id="IPR014729">
    <property type="entry name" value="Rossmann-like_a/b/a_fold"/>
</dbReference>
<sequence length="296" mass="32732">MIIKNVLIISDDDKDRLGELNFVAKKFSDNIDAIVFTNKKELEIDVKKAYGINNIPPNSIETILPLASKYDVILTNGTVGAHIGGILTLKLSASCVFGVSEIKYDEFIFSHSAYGDKAVIDYKPEHLPLVLILKEKYFEQLTTNQLMEIEWLECKKDNIEIVKEEKIEKEVELDKAKIVIGGGRGIGSKEGFAILERIAKLFGGVVGASRAAVDNGWISHQYQIGQSGAMLSASLYFAFGISGATQHLSGIKNVKCVVAINKDEEAPIFKRARYNIVADWKDFAMALINELEETNG</sequence>
<dbReference type="SUPFAM" id="SSF52402">
    <property type="entry name" value="Adenine nucleotide alpha hydrolases-like"/>
    <property type="match status" value="1"/>
</dbReference>
<evidence type="ECO:0000313" key="3">
    <source>
        <dbReference type="Proteomes" id="UP000199411"/>
    </source>
</evidence>
<dbReference type="Gene3D" id="3.40.50.1220">
    <property type="entry name" value="TPP-binding domain"/>
    <property type="match status" value="1"/>
</dbReference>
<dbReference type="GO" id="GO:0050660">
    <property type="term" value="F:flavin adenine dinucleotide binding"/>
    <property type="evidence" value="ECO:0007669"/>
    <property type="project" value="InterPro"/>
</dbReference>
<dbReference type="InterPro" id="IPR001308">
    <property type="entry name" value="ETF_a/FixB"/>
</dbReference>
<dbReference type="PANTHER" id="PTHR43153">
    <property type="entry name" value="ELECTRON TRANSFER FLAVOPROTEIN ALPHA"/>
    <property type="match status" value="1"/>
</dbReference>
<dbReference type="InterPro" id="IPR014731">
    <property type="entry name" value="ETF_asu_C"/>
</dbReference>
<accession>A0A1G6RFN6</accession>